<dbReference type="eggNOG" id="KOG0025">
    <property type="taxonomic scope" value="Eukaryota"/>
</dbReference>
<dbReference type="PANTHER" id="PTHR48106:SF18">
    <property type="entry name" value="QUINONE OXIDOREDUCTASE PIG3"/>
    <property type="match status" value="1"/>
</dbReference>
<dbReference type="SUPFAM" id="SSF50129">
    <property type="entry name" value="GroES-like"/>
    <property type="match status" value="1"/>
</dbReference>
<protein>
    <submittedName>
        <fullName evidence="4">Zinc-binding dehydrogenase family oxidoreductase</fullName>
    </submittedName>
</protein>
<dbReference type="InterPro" id="IPR036291">
    <property type="entry name" value="NAD(P)-bd_dom_sf"/>
</dbReference>
<dbReference type="SUPFAM" id="SSF51735">
    <property type="entry name" value="NAD(P)-binding Rossmann-fold domains"/>
    <property type="match status" value="1"/>
</dbReference>
<dbReference type="Gene3D" id="3.40.50.720">
    <property type="entry name" value="NAD(P)-binding Rossmann-like Domain"/>
    <property type="match status" value="1"/>
</dbReference>
<dbReference type="AlphaFoldDB" id="I7MIP1"/>
<dbReference type="OMA" id="AFYTNHQ"/>
<evidence type="ECO:0000256" key="2">
    <source>
        <dbReference type="ARBA" id="ARBA00023002"/>
    </source>
</evidence>
<dbReference type="InParanoid" id="I7MIP1"/>
<dbReference type="GO" id="GO:0016651">
    <property type="term" value="F:oxidoreductase activity, acting on NAD(P)H"/>
    <property type="evidence" value="ECO:0007669"/>
    <property type="project" value="TreeGrafter"/>
</dbReference>
<evidence type="ECO:0000313" key="4">
    <source>
        <dbReference type="EMBL" id="EAS04617.1"/>
    </source>
</evidence>
<sequence>MYRSIVVNKYKDDDQITIEDSSLDELREELNDKNFLVKLHAAPINPLDLLKLNGHIFSYKPPFTPGSEGSGVIVEAKNKELIGKKLSFISPIGSWREYSVVSEENAILLGDDVDLDSAACGFINPLTSQGLVLQAINHNAKGIVNLAAQSTIGKMINDLAFVSGLNCLNVIRGDQKRVDELKEQYKNQNVITLDQDPIEFQKQVKELSEKLQATVCLDPLGGPVSGQIFNNLPTNSKLVNYGSLSGKDIEGINPVQLRWKHKSIVGFDIFSWYVGLKPEEKKKSKNIVRQHANTIFKIQIEQTYSFDQVKAALTLFRSLKGGRKIILKPFI</sequence>
<dbReference type="GO" id="GO:0070402">
    <property type="term" value="F:NADPH binding"/>
    <property type="evidence" value="ECO:0007669"/>
    <property type="project" value="TreeGrafter"/>
</dbReference>
<dbReference type="Proteomes" id="UP000009168">
    <property type="component" value="Unassembled WGS sequence"/>
</dbReference>
<dbReference type="InterPro" id="IPR013154">
    <property type="entry name" value="ADH-like_N"/>
</dbReference>
<keyword evidence="5" id="KW-1185">Reference proteome</keyword>
<reference evidence="5" key="1">
    <citation type="journal article" date="2006" name="PLoS Biol.">
        <title>Macronuclear genome sequence of the ciliate Tetrahymena thermophila, a model eukaryote.</title>
        <authorList>
            <person name="Eisen J.A."/>
            <person name="Coyne R.S."/>
            <person name="Wu M."/>
            <person name="Wu D."/>
            <person name="Thiagarajan M."/>
            <person name="Wortman J.R."/>
            <person name="Badger J.H."/>
            <person name="Ren Q."/>
            <person name="Amedeo P."/>
            <person name="Jones K.M."/>
            <person name="Tallon L.J."/>
            <person name="Delcher A.L."/>
            <person name="Salzberg S.L."/>
            <person name="Silva J.C."/>
            <person name="Haas B.J."/>
            <person name="Majoros W.H."/>
            <person name="Farzad M."/>
            <person name="Carlton J.M."/>
            <person name="Smith R.K. Jr."/>
            <person name="Garg J."/>
            <person name="Pearlman R.E."/>
            <person name="Karrer K.M."/>
            <person name="Sun L."/>
            <person name="Manning G."/>
            <person name="Elde N.C."/>
            <person name="Turkewitz A.P."/>
            <person name="Asai D.J."/>
            <person name="Wilkes D.E."/>
            <person name="Wang Y."/>
            <person name="Cai H."/>
            <person name="Collins K."/>
            <person name="Stewart B.A."/>
            <person name="Lee S.R."/>
            <person name="Wilamowska K."/>
            <person name="Weinberg Z."/>
            <person name="Ruzzo W.L."/>
            <person name="Wloga D."/>
            <person name="Gaertig J."/>
            <person name="Frankel J."/>
            <person name="Tsao C.-C."/>
            <person name="Gorovsky M.A."/>
            <person name="Keeling P.J."/>
            <person name="Waller R.F."/>
            <person name="Patron N.J."/>
            <person name="Cherry J.M."/>
            <person name="Stover N.A."/>
            <person name="Krieger C.J."/>
            <person name="del Toro C."/>
            <person name="Ryder H.F."/>
            <person name="Williamson S.C."/>
            <person name="Barbeau R.A."/>
            <person name="Hamilton E.P."/>
            <person name="Orias E."/>
        </authorList>
    </citation>
    <scope>NUCLEOTIDE SEQUENCE [LARGE SCALE GENOMIC DNA]</scope>
    <source>
        <strain evidence="5">SB210</strain>
    </source>
</reference>
<organism evidence="4 5">
    <name type="scientific">Tetrahymena thermophila (strain SB210)</name>
    <dbReference type="NCBI Taxonomy" id="312017"/>
    <lineage>
        <taxon>Eukaryota</taxon>
        <taxon>Sar</taxon>
        <taxon>Alveolata</taxon>
        <taxon>Ciliophora</taxon>
        <taxon>Intramacronucleata</taxon>
        <taxon>Oligohymenophorea</taxon>
        <taxon>Hymenostomatida</taxon>
        <taxon>Tetrahymenina</taxon>
        <taxon>Tetrahymenidae</taxon>
        <taxon>Tetrahymena</taxon>
    </lineage>
</organism>
<dbReference type="OrthoDB" id="7482721at2759"/>
<feature type="domain" description="Alcohol dehydrogenase-like N-terminal" evidence="3">
    <location>
        <begin position="32"/>
        <end position="85"/>
    </location>
</feature>
<dbReference type="STRING" id="312017.I7MIP1"/>
<dbReference type="Gene3D" id="3.90.180.10">
    <property type="entry name" value="Medium-chain alcohol dehydrogenases, catalytic domain"/>
    <property type="match status" value="1"/>
</dbReference>
<keyword evidence="1" id="KW-0521">NADP</keyword>
<evidence type="ECO:0000313" key="5">
    <source>
        <dbReference type="Proteomes" id="UP000009168"/>
    </source>
</evidence>
<dbReference type="InterPro" id="IPR011032">
    <property type="entry name" value="GroES-like_sf"/>
</dbReference>
<evidence type="ECO:0000256" key="1">
    <source>
        <dbReference type="ARBA" id="ARBA00022857"/>
    </source>
</evidence>
<gene>
    <name evidence="4" type="ORF">TTHERM_00239380</name>
</gene>
<proteinExistence type="predicted"/>
<dbReference type="GeneID" id="7828317"/>
<name>I7MIP1_TETTS</name>
<keyword evidence="2" id="KW-0560">Oxidoreductase</keyword>
<dbReference type="Pfam" id="PF08240">
    <property type="entry name" value="ADH_N"/>
    <property type="match status" value="1"/>
</dbReference>
<dbReference type="HOGENOM" id="CLU_026673_3_1_1"/>
<accession>I7MIP1</accession>
<dbReference type="KEGG" id="tet:TTHERM_00239380"/>
<dbReference type="PANTHER" id="PTHR48106">
    <property type="entry name" value="QUINONE OXIDOREDUCTASE PIG3-RELATED"/>
    <property type="match status" value="1"/>
</dbReference>
<evidence type="ECO:0000259" key="3">
    <source>
        <dbReference type="Pfam" id="PF08240"/>
    </source>
</evidence>
<dbReference type="EMBL" id="GG662443">
    <property type="protein sequence ID" value="EAS04617.1"/>
    <property type="molecule type" value="Genomic_DNA"/>
</dbReference>
<dbReference type="RefSeq" id="XP_001024862.1">
    <property type="nucleotide sequence ID" value="XM_001024862.3"/>
</dbReference>